<evidence type="ECO:0000313" key="1">
    <source>
        <dbReference type="EMBL" id="AGM25472.1"/>
    </source>
</evidence>
<accession>R4U291</accession>
<dbReference type="OrthoDB" id="9947824at2"/>
<dbReference type="Proteomes" id="UP000013964">
    <property type="component" value="Chromosome"/>
</dbReference>
<sequence length="142" mass="17288">MKHQYFSNELIDLFNSPAQTLELPARVLNVLKTKFKHNSISLFDFNTIQVRHLIQCLYIFTNDVRNVGNKTKLELIKILEQQNLRIFTYQEILEIYNYEYTNNKWFLFNNKEDIKYFEPYKNWRQLIFSPKTLEKIGQNKKN</sequence>
<dbReference type="Gene3D" id="1.10.150.20">
    <property type="entry name" value="5' to 3' exonuclease, C-terminal subdomain"/>
    <property type="match status" value="1"/>
</dbReference>
<dbReference type="PATRIC" id="fig|1276227.3.peg.906"/>
<dbReference type="HOGENOM" id="CLU_1814622_0_0_14"/>
<dbReference type="EMBL" id="CP005077">
    <property type="protein sequence ID" value="AGM25472.1"/>
    <property type="molecule type" value="Genomic_DNA"/>
</dbReference>
<dbReference type="KEGG" id="scr:SCHRY_v1c08990"/>
<dbReference type="RefSeq" id="WP_016339293.1">
    <property type="nucleotide sequence ID" value="NC_021280.1"/>
</dbReference>
<keyword evidence="2" id="KW-1185">Reference proteome</keyword>
<name>R4U291_9MOLU</name>
<protein>
    <submittedName>
        <fullName evidence="1">Uncharacterized protein</fullName>
    </submittedName>
</protein>
<dbReference type="AlphaFoldDB" id="R4U291"/>
<reference evidence="1 2" key="1">
    <citation type="journal article" date="2013" name="Genome Biol. Evol.">
        <title>Complete genomes of two dipteran-associated spiroplasmas provided insights into the origin, dynamics, and impacts of viral invasion in spiroplasma.</title>
        <authorList>
            <person name="Ku C."/>
            <person name="Lo W.S."/>
            <person name="Chen L.L."/>
            <person name="Kuo C.H."/>
        </authorList>
    </citation>
    <scope>NUCLEOTIDE SEQUENCE [LARGE SCALE GENOMIC DNA]</scope>
    <source>
        <strain evidence="1 2">DF-1</strain>
    </source>
</reference>
<organism evidence="1 2">
    <name type="scientific">Spiroplasma chrysopicola DF-1</name>
    <dbReference type="NCBI Taxonomy" id="1276227"/>
    <lineage>
        <taxon>Bacteria</taxon>
        <taxon>Bacillati</taxon>
        <taxon>Mycoplasmatota</taxon>
        <taxon>Mollicutes</taxon>
        <taxon>Entomoplasmatales</taxon>
        <taxon>Spiroplasmataceae</taxon>
        <taxon>Spiroplasma</taxon>
    </lineage>
</organism>
<evidence type="ECO:0000313" key="2">
    <source>
        <dbReference type="Proteomes" id="UP000013964"/>
    </source>
</evidence>
<gene>
    <name evidence="1" type="ORF">SCHRY_v1c08990</name>
</gene>
<proteinExistence type="predicted"/>